<dbReference type="EMBL" id="LAZR01005704">
    <property type="protein sequence ID" value="KKM97822.1"/>
    <property type="molecule type" value="Genomic_DNA"/>
</dbReference>
<reference evidence="2" key="1">
    <citation type="journal article" date="2015" name="Nature">
        <title>Complex archaea that bridge the gap between prokaryotes and eukaryotes.</title>
        <authorList>
            <person name="Spang A."/>
            <person name="Saw J.H."/>
            <person name="Jorgensen S.L."/>
            <person name="Zaremba-Niedzwiedzka K."/>
            <person name="Martijn J."/>
            <person name="Lind A.E."/>
            <person name="van Eijk R."/>
            <person name="Schleper C."/>
            <person name="Guy L."/>
            <person name="Ettema T.J."/>
        </authorList>
    </citation>
    <scope>NUCLEOTIDE SEQUENCE</scope>
</reference>
<organism evidence="2">
    <name type="scientific">marine sediment metagenome</name>
    <dbReference type="NCBI Taxonomy" id="412755"/>
    <lineage>
        <taxon>unclassified sequences</taxon>
        <taxon>metagenomes</taxon>
        <taxon>ecological metagenomes</taxon>
    </lineage>
</organism>
<name>A0A0F9PXC5_9ZZZZ</name>
<feature type="region of interest" description="Disordered" evidence="1">
    <location>
        <begin position="81"/>
        <end position="132"/>
    </location>
</feature>
<comment type="caution">
    <text evidence="2">The sequence shown here is derived from an EMBL/GenBank/DDBJ whole genome shotgun (WGS) entry which is preliminary data.</text>
</comment>
<dbReference type="AlphaFoldDB" id="A0A0F9PXC5"/>
<evidence type="ECO:0000256" key="1">
    <source>
        <dbReference type="SAM" id="MobiDB-lite"/>
    </source>
</evidence>
<evidence type="ECO:0000313" key="2">
    <source>
        <dbReference type="EMBL" id="KKM97822.1"/>
    </source>
</evidence>
<protein>
    <submittedName>
        <fullName evidence="2">Uncharacterized protein</fullName>
    </submittedName>
</protein>
<accession>A0A0F9PXC5</accession>
<feature type="region of interest" description="Disordered" evidence="1">
    <location>
        <begin position="1"/>
        <end position="26"/>
    </location>
</feature>
<proteinExistence type="predicted"/>
<sequence>MPTRIQIGGGGDFTGIPSESFPTRSEGVGRCVRVCPFPRIQGRVDRQRPAIVDGRALGGGLKPLLHPDRKIEYAAGMVGSTSSNRKIDEGRGGGSAKIAYDPGGVGVSADVGAGVRSKGGPIGESDTAVGLN</sequence>
<gene>
    <name evidence="2" type="ORF">LCGC14_1164210</name>
</gene>